<dbReference type="EMBL" id="JARXIC010000025">
    <property type="protein sequence ID" value="MDQ8195519.1"/>
    <property type="molecule type" value="Genomic_DNA"/>
</dbReference>
<dbReference type="RefSeq" id="WP_308985969.1">
    <property type="nucleotide sequence ID" value="NZ_JARXIC010000025.1"/>
</dbReference>
<evidence type="ECO:0000313" key="10">
    <source>
        <dbReference type="EMBL" id="MDQ8195519.1"/>
    </source>
</evidence>
<feature type="transmembrane region" description="Helical" evidence="7">
    <location>
        <begin position="163"/>
        <end position="183"/>
    </location>
</feature>
<feature type="chain" id="PRO_5045999471" evidence="8">
    <location>
        <begin position="22"/>
        <end position="264"/>
    </location>
</feature>
<feature type="transmembrane region" description="Helical" evidence="7">
    <location>
        <begin position="213"/>
        <end position="234"/>
    </location>
</feature>
<evidence type="ECO:0000259" key="9">
    <source>
        <dbReference type="Pfam" id="PF01618"/>
    </source>
</evidence>
<comment type="caution">
    <text evidence="10">The sequence shown here is derived from an EMBL/GenBank/DDBJ whole genome shotgun (WGS) entry which is preliminary data.</text>
</comment>
<keyword evidence="6" id="KW-0813">Transport</keyword>
<name>A0ABU1AL28_9BACT</name>
<accession>A0ABU1AL28</accession>
<proteinExistence type="inferred from homology"/>
<feature type="domain" description="MotA/TolQ/ExbB proton channel" evidence="9">
    <location>
        <begin position="124"/>
        <end position="245"/>
    </location>
</feature>
<evidence type="ECO:0000256" key="4">
    <source>
        <dbReference type="ARBA" id="ARBA00022989"/>
    </source>
</evidence>
<reference evidence="10 11" key="1">
    <citation type="submission" date="2023-04" db="EMBL/GenBank/DDBJ databases">
        <title>A novel bacteria isolated from coastal sediment.</title>
        <authorList>
            <person name="Liu X.-J."/>
            <person name="Du Z.-J."/>
        </authorList>
    </citation>
    <scope>NUCLEOTIDE SEQUENCE [LARGE SCALE GENOMIC DNA]</scope>
    <source>
        <strain evidence="10 11">SDUM461004</strain>
    </source>
</reference>
<keyword evidence="8" id="KW-0732">Signal</keyword>
<dbReference type="PANTHER" id="PTHR30625:SF11">
    <property type="entry name" value="MOTA_TOLQ_EXBB PROTON CHANNEL DOMAIN-CONTAINING PROTEIN"/>
    <property type="match status" value="1"/>
</dbReference>
<comment type="similarity">
    <text evidence="6">Belongs to the exbB/tolQ family.</text>
</comment>
<evidence type="ECO:0000256" key="3">
    <source>
        <dbReference type="ARBA" id="ARBA00022692"/>
    </source>
</evidence>
<evidence type="ECO:0000256" key="7">
    <source>
        <dbReference type="SAM" id="Phobius"/>
    </source>
</evidence>
<dbReference type="Pfam" id="PF01618">
    <property type="entry name" value="MotA_ExbB"/>
    <property type="match status" value="1"/>
</dbReference>
<keyword evidence="5 7" id="KW-0472">Membrane</keyword>
<evidence type="ECO:0000256" key="8">
    <source>
        <dbReference type="SAM" id="SignalP"/>
    </source>
</evidence>
<dbReference type="InterPro" id="IPR050790">
    <property type="entry name" value="ExbB/TolQ_transport"/>
</dbReference>
<sequence length="264" mass="28536">MNTSKLRLLPTFFAIALFAIATQWVLTQPLSAQDSEQTETTEVTVEEVAATGGEKSLIDMYKAGGWAMYPLTMLSIGGFGLIVYNFMAVRPEPILNTEATIQIDQALQNLDIEKAKNICQENPSPVTNIIDSGMNRVDINNYDAEQVKEAIEESSSEELAGPFVLINYLSVVGSLSPMVGLLGTVSGMVKAFNVIEAEGAGSAQALAGNISEALITTATGMIVGIPAMFFFFFFKNRYGKITSRIGRVVGDLQFTLNKAIKNRA</sequence>
<evidence type="ECO:0000256" key="2">
    <source>
        <dbReference type="ARBA" id="ARBA00022475"/>
    </source>
</evidence>
<gene>
    <name evidence="10" type="ORF">QEH59_13885</name>
</gene>
<dbReference type="InterPro" id="IPR002898">
    <property type="entry name" value="MotA_ExbB_proton_chnl"/>
</dbReference>
<dbReference type="Proteomes" id="UP001243717">
    <property type="component" value="Unassembled WGS sequence"/>
</dbReference>
<feature type="signal peptide" evidence="8">
    <location>
        <begin position="1"/>
        <end position="21"/>
    </location>
</feature>
<feature type="transmembrane region" description="Helical" evidence="7">
    <location>
        <begin position="66"/>
        <end position="87"/>
    </location>
</feature>
<keyword evidence="3 7" id="KW-0812">Transmembrane</keyword>
<evidence type="ECO:0000256" key="6">
    <source>
        <dbReference type="RuleBase" id="RU004057"/>
    </source>
</evidence>
<organism evidence="10 11">
    <name type="scientific">Thalassobacterium sedimentorum</name>
    <dbReference type="NCBI Taxonomy" id="3041258"/>
    <lineage>
        <taxon>Bacteria</taxon>
        <taxon>Pseudomonadati</taxon>
        <taxon>Verrucomicrobiota</taxon>
        <taxon>Opitutia</taxon>
        <taxon>Puniceicoccales</taxon>
        <taxon>Coraliomargaritaceae</taxon>
        <taxon>Thalassobacterium</taxon>
    </lineage>
</organism>
<dbReference type="PANTHER" id="PTHR30625">
    <property type="entry name" value="PROTEIN TOLQ"/>
    <property type="match status" value="1"/>
</dbReference>
<protein>
    <submittedName>
        <fullName evidence="10">MotA/TolQ/ExbB proton channel family protein</fullName>
    </submittedName>
</protein>
<keyword evidence="2" id="KW-1003">Cell membrane</keyword>
<keyword evidence="4 7" id="KW-1133">Transmembrane helix</keyword>
<keyword evidence="6" id="KW-0653">Protein transport</keyword>
<evidence type="ECO:0000256" key="5">
    <source>
        <dbReference type="ARBA" id="ARBA00023136"/>
    </source>
</evidence>
<comment type="subcellular location">
    <subcellularLocation>
        <location evidence="1">Cell membrane</location>
        <topology evidence="1">Multi-pass membrane protein</topology>
    </subcellularLocation>
    <subcellularLocation>
        <location evidence="6">Membrane</location>
        <topology evidence="6">Multi-pass membrane protein</topology>
    </subcellularLocation>
</comment>
<evidence type="ECO:0000313" key="11">
    <source>
        <dbReference type="Proteomes" id="UP001243717"/>
    </source>
</evidence>
<keyword evidence="11" id="KW-1185">Reference proteome</keyword>
<evidence type="ECO:0000256" key="1">
    <source>
        <dbReference type="ARBA" id="ARBA00004651"/>
    </source>
</evidence>